<dbReference type="AlphaFoldDB" id="A0A6N2MYP9"/>
<sequence>MVHREESCRHILNCAGRSTVCEREFPFPLNLSSLSHSLTLIHSLSRKQRHFSMERGGRVSSNLAIDNMHARNLKKSQLGGVVFVCTNNTIRECLLKQLFGLPGQHFSYVKNIDPGLPLFLFNYSDRKLYGIYEAASSGQMNINPYGWTSDGAQRTPYPAQVQIHVRLQCQPLREEQFKPIIADNYYNHNQFWFELDQCSNQ</sequence>
<dbReference type="InterPro" id="IPR013989">
    <property type="entry name" value="Dev_and_cell_death_domain"/>
</dbReference>
<dbReference type="PROSITE" id="PS51222">
    <property type="entry name" value="DCD"/>
    <property type="match status" value="1"/>
</dbReference>
<dbReference type="EMBL" id="CAADRP010001852">
    <property type="protein sequence ID" value="VFU54757.1"/>
    <property type="molecule type" value="Genomic_DNA"/>
</dbReference>
<gene>
    <name evidence="2" type="ORF">SVIM_LOCUS384946</name>
</gene>
<organism evidence="2">
    <name type="scientific">Salix viminalis</name>
    <name type="common">Common osier</name>
    <name type="synonym">Basket willow</name>
    <dbReference type="NCBI Taxonomy" id="40686"/>
    <lineage>
        <taxon>Eukaryota</taxon>
        <taxon>Viridiplantae</taxon>
        <taxon>Streptophyta</taxon>
        <taxon>Embryophyta</taxon>
        <taxon>Tracheophyta</taxon>
        <taxon>Spermatophyta</taxon>
        <taxon>Magnoliopsida</taxon>
        <taxon>eudicotyledons</taxon>
        <taxon>Gunneridae</taxon>
        <taxon>Pentapetalae</taxon>
        <taxon>rosids</taxon>
        <taxon>fabids</taxon>
        <taxon>Malpighiales</taxon>
        <taxon>Salicaceae</taxon>
        <taxon>Saliceae</taxon>
        <taxon>Salix</taxon>
    </lineage>
</organism>
<dbReference type="PANTHER" id="PTHR46034:SF7">
    <property type="entry name" value="INFLUENZA VIRUS NS1A-BINDING PROTEIN"/>
    <property type="match status" value="1"/>
</dbReference>
<evidence type="ECO:0000313" key="2">
    <source>
        <dbReference type="EMBL" id="VFU54757.1"/>
    </source>
</evidence>
<dbReference type="InterPro" id="IPR044832">
    <property type="entry name" value="NRP-like"/>
</dbReference>
<dbReference type="GO" id="GO:0034976">
    <property type="term" value="P:response to endoplasmic reticulum stress"/>
    <property type="evidence" value="ECO:0007669"/>
    <property type="project" value="InterPro"/>
</dbReference>
<proteinExistence type="predicted"/>
<feature type="domain" description="DCD" evidence="1">
    <location>
        <begin position="76"/>
        <end position="201"/>
    </location>
</feature>
<dbReference type="Pfam" id="PF10539">
    <property type="entry name" value="Dev_Cell_Death"/>
    <property type="match status" value="1"/>
</dbReference>
<dbReference type="SMART" id="SM00767">
    <property type="entry name" value="DCD"/>
    <property type="match status" value="1"/>
</dbReference>
<reference evidence="2" key="1">
    <citation type="submission" date="2019-03" db="EMBL/GenBank/DDBJ databases">
        <authorList>
            <person name="Mank J."/>
            <person name="Almeida P."/>
        </authorList>
    </citation>
    <scope>NUCLEOTIDE SEQUENCE</scope>
    <source>
        <strain evidence="2">78183</strain>
    </source>
</reference>
<protein>
    <recommendedName>
        <fullName evidence="1">DCD domain-containing protein</fullName>
    </recommendedName>
</protein>
<name>A0A6N2MYP9_SALVM</name>
<evidence type="ECO:0000259" key="1">
    <source>
        <dbReference type="PROSITE" id="PS51222"/>
    </source>
</evidence>
<accession>A0A6N2MYP9</accession>
<dbReference type="PANTHER" id="PTHR46034">
    <property type="match status" value="1"/>
</dbReference>